<dbReference type="SUPFAM" id="SSF52980">
    <property type="entry name" value="Restriction endonuclease-like"/>
    <property type="match status" value="1"/>
</dbReference>
<name>A0A2N3PXA0_9PROT</name>
<protein>
    <submittedName>
        <fullName evidence="2">DNA (Cytosine-5-)-methyltransferase</fullName>
    </submittedName>
</protein>
<dbReference type="EMBL" id="PIUM01000007">
    <property type="protein sequence ID" value="PKU25018.1"/>
    <property type="molecule type" value="Genomic_DNA"/>
</dbReference>
<dbReference type="InterPro" id="IPR047216">
    <property type="entry name" value="Endonuclease_DUF559_bact"/>
</dbReference>
<dbReference type="AlphaFoldDB" id="A0A2N3PXA0"/>
<reference evidence="3" key="1">
    <citation type="submission" date="2017-12" db="EMBL/GenBank/DDBJ databases">
        <title>Draft genome sequence of Telmatospirillum siberiense 26-4b1T, an acidotolerant peatland alphaproteobacterium potentially involved in sulfur cycling.</title>
        <authorList>
            <person name="Hausmann B."/>
            <person name="Pjevac P."/>
            <person name="Schreck K."/>
            <person name="Herbold C.W."/>
            <person name="Daims H."/>
            <person name="Wagner M."/>
            <person name="Pester M."/>
            <person name="Loy A."/>
        </authorList>
    </citation>
    <scope>NUCLEOTIDE SEQUENCE [LARGE SCALE GENOMIC DNA]</scope>
    <source>
        <strain evidence="3">26-4b1</strain>
    </source>
</reference>
<accession>A0A2N3PXA0</accession>
<dbReference type="CDD" id="cd01038">
    <property type="entry name" value="Endonuclease_DUF559"/>
    <property type="match status" value="1"/>
</dbReference>
<dbReference type="Pfam" id="PF04480">
    <property type="entry name" value="DUF559"/>
    <property type="match status" value="1"/>
</dbReference>
<dbReference type="PANTHER" id="PTHR38590:SF1">
    <property type="entry name" value="BLL0828 PROTEIN"/>
    <property type="match status" value="1"/>
</dbReference>
<dbReference type="Proteomes" id="UP000233293">
    <property type="component" value="Unassembled WGS sequence"/>
</dbReference>
<keyword evidence="2" id="KW-0489">Methyltransferase</keyword>
<gene>
    <name evidence="2" type="ORF">CWS72_08440</name>
</gene>
<feature type="domain" description="DUF559" evidence="1">
    <location>
        <begin position="3"/>
        <end position="106"/>
    </location>
</feature>
<dbReference type="InterPro" id="IPR011335">
    <property type="entry name" value="Restrct_endonuc-II-like"/>
</dbReference>
<dbReference type="OrthoDB" id="9798754at2"/>
<dbReference type="Gene3D" id="3.40.960.10">
    <property type="entry name" value="VSR Endonuclease"/>
    <property type="match status" value="1"/>
</dbReference>
<dbReference type="InterPro" id="IPR007569">
    <property type="entry name" value="DUF559"/>
</dbReference>
<proteinExistence type="predicted"/>
<keyword evidence="2" id="KW-0808">Transferase</keyword>
<dbReference type="PANTHER" id="PTHR38590">
    <property type="entry name" value="BLL0828 PROTEIN"/>
    <property type="match status" value="1"/>
</dbReference>
<evidence type="ECO:0000313" key="2">
    <source>
        <dbReference type="EMBL" id="PKU25018.1"/>
    </source>
</evidence>
<evidence type="ECO:0000313" key="3">
    <source>
        <dbReference type="Proteomes" id="UP000233293"/>
    </source>
</evidence>
<sequence>MSTDLARKLRRDATDAEMAMWRMLRASQLAGAKFRRQRPLGPYIVDFISFSHRLVIECDGGQHAGSSDDAKRDAWLACQGFRILRFWNHDILTNPEGILTTILAALGSP</sequence>
<dbReference type="RefSeq" id="WP_101250278.1">
    <property type="nucleotide sequence ID" value="NZ_PIUM01000007.1"/>
</dbReference>
<keyword evidence="3" id="KW-1185">Reference proteome</keyword>
<dbReference type="GO" id="GO:0032259">
    <property type="term" value="P:methylation"/>
    <property type="evidence" value="ECO:0007669"/>
    <property type="project" value="UniProtKB-KW"/>
</dbReference>
<dbReference type="GO" id="GO:0008168">
    <property type="term" value="F:methyltransferase activity"/>
    <property type="evidence" value="ECO:0007669"/>
    <property type="project" value="UniProtKB-KW"/>
</dbReference>
<evidence type="ECO:0000259" key="1">
    <source>
        <dbReference type="Pfam" id="PF04480"/>
    </source>
</evidence>
<comment type="caution">
    <text evidence="2">The sequence shown here is derived from an EMBL/GenBank/DDBJ whole genome shotgun (WGS) entry which is preliminary data.</text>
</comment>
<organism evidence="2 3">
    <name type="scientific">Telmatospirillum siberiense</name>
    <dbReference type="NCBI Taxonomy" id="382514"/>
    <lineage>
        <taxon>Bacteria</taxon>
        <taxon>Pseudomonadati</taxon>
        <taxon>Pseudomonadota</taxon>
        <taxon>Alphaproteobacteria</taxon>
        <taxon>Rhodospirillales</taxon>
        <taxon>Rhodospirillaceae</taxon>
        <taxon>Telmatospirillum</taxon>
    </lineage>
</organism>